<feature type="transmembrane region" description="Helical" evidence="4">
    <location>
        <begin position="53"/>
        <end position="76"/>
    </location>
</feature>
<feature type="domain" description="Calcineurin-like phosphoesterase" evidence="5">
    <location>
        <begin position="646"/>
        <end position="942"/>
    </location>
</feature>
<feature type="compositionally biased region" description="Low complexity" evidence="3">
    <location>
        <begin position="112"/>
        <end position="131"/>
    </location>
</feature>
<keyword evidence="1" id="KW-0732">Signal</keyword>
<feature type="domain" description="Calcineurin-like phosphoesterase" evidence="5">
    <location>
        <begin position="145"/>
        <end position="426"/>
    </location>
</feature>
<evidence type="ECO:0000256" key="3">
    <source>
        <dbReference type="SAM" id="MobiDB-lite"/>
    </source>
</evidence>
<evidence type="ECO:0000313" key="6">
    <source>
        <dbReference type="EMBL" id="RHZ11379.1"/>
    </source>
</evidence>
<dbReference type="GO" id="GO:0016787">
    <property type="term" value="F:hydrolase activity"/>
    <property type="evidence" value="ECO:0007669"/>
    <property type="project" value="UniProtKB-KW"/>
</dbReference>
<feature type="compositionally biased region" description="Basic and acidic residues" evidence="3">
    <location>
        <begin position="9"/>
        <end position="19"/>
    </location>
</feature>
<evidence type="ECO:0000256" key="1">
    <source>
        <dbReference type="ARBA" id="ARBA00022729"/>
    </source>
</evidence>
<proteinExistence type="predicted"/>
<feature type="region of interest" description="Disordered" evidence="3">
    <location>
        <begin position="1"/>
        <end position="50"/>
    </location>
</feature>
<dbReference type="VEuPathDB" id="FungiDB:H257_16599"/>
<dbReference type="VEuPathDB" id="FungiDB:H257_16600"/>
<comment type="caution">
    <text evidence="6">The sequence shown here is derived from an EMBL/GenBank/DDBJ whole genome shotgun (WGS) entry which is preliminary data.</text>
</comment>
<dbReference type="EMBL" id="QUTH01004977">
    <property type="protein sequence ID" value="RHZ11379.1"/>
    <property type="molecule type" value="Genomic_DNA"/>
</dbReference>
<evidence type="ECO:0000313" key="7">
    <source>
        <dbReference type="Proteomes" id="UP000285430"/>
    </source>
</evidence>
<dbReference type="InterPro" id="IPR029052">
    <property type="entry name" value="Metallo-depent_PP-like"/>
</dbReference>
<organism evidence="6 7">
    <name type="scientific">Aphanomyces astaci</name>
    <name type="common">Crayfish plague agent</name>
    <dbReference type="NCBI Taxonomy" id="112090"/>
    <lineage>
        <taxon>Eukaryota</taxon>
        <taxon>Sar</taxon>
        <taxon>Stramenopiles</taxon>
        <taxon>Oomycota</taxon>
        <taxon>Saprolegniomycetes</taxon>
        <taxon>Saprolegniales</taxon>
        <taxon>Verrucalvaceae</taxon>
        <taxon>Aphanomyces</taxon>
    </lineage>
</organism>
<evidence type="ECO:0000259" key="5">
    <source>
        <dbReference type="Pfam" id="PF00149"/>
    </source>
</evidence>
<keyword evidence="4" id="KW-0472">Membrane</keyword>
<dbReference type="InterPro" id="IPR051558">
    <property type="entry name" value="Metallophosphoesterase_PAP"/>
</dbReference>
<keyword evidence="2" id="KW-0378">Hydrolase</keyword>
<dbReference type="Proteomes" id="UP000285430">
    <property type="component" value="Unassembled WGS sequence"/>
</dbReference>
<reference evidence="6 7" key="1">
    <citation type="submission" date="2018-08" db="EMBL/GenBank/DDBJ databases">
        <title>Aphanomyces genome sequencing and annotation.</title>
        <authorList>
            <person name="Minardi D."/>
            <person name="Oidtmann B."/>
            <person name="Van Der Giezen M."/>
            <person name="Studholme D.J."/>
        </authorList>
    </citation>
    <scope>NUCLEOTIDE SEQUENCE [LARGE SCALE GENOMIC DNA]</scope>
    <source>
        <strain evidence="6 7">Da</strain>
    </source>
</reference>
<accession>A0A418EEM7</accession>
<sequence>MQRGSSSLDADRPTTEYKSQESNQATKLDMVDVTVADVPPPPAATTSSSKKKWLIAGAISVVVLAGAGAATAIVLVKKSNSSTSSSSDAAKGSTSSTAAPTIPPVDDGDLLGPSGNSTGSSGSQTSVPSNPKSDPEAATAALTMLAIGDWGSTTGKEFGVPGSCCKLYKPSNLLDTSNPRYKVDFWSQRYVATLLGQSAAELKPSRIIGHGDNMYWNDVGSLDWKYRFEETFEKVYDAPSLQGIKWVNVAGNHDIGGSTFICGEQDNQFVECASTAEMLKYLNERFDLQAQYVSPNQNRYGDDSSDSHYYVERVTKNDVTVDIFNLDTNYADSHGGRQVCCQCYGYSQKYGYDSSKCNDVVAGDAACAVDSYMQAARDMKASTADFKIINTHYSPHFHMTPDKMKKWYKLTKDTNVAVWFNGHTHGFNHDIANWGTHFIENGGGGGIVTETSTGAQNEFLKSQWIAAGNPYGFMELSFSKDWLKVQFATFDTAWQFGGVNYADTVQGGVNRGHCCLQSVAKMSSSAPVDPASVQVPVSSEGASLLHGGAAPAATAAKNTKFIALGVAAVAAVGTGIYFLVSPSANLNVVPANVEGGDNTTTSTTLLPLTAVATSAIPATTTATTPTVVATTTGPVTDPEAMVPALTFLAIGDWGSTVGKEWGEAGSCCRLYKNGQVDTSTPRYQVDYYAQKYVATLMAQSATELKPVRILGHGDNFYWNGVGPWDVNYRFAETFEKMYADPALQGIKWLNVAGNHDIGGSAFICGPQDKQFRECASVDEMIKDLRSHFDLQANYKSPNQDRWVLKHYFVERVSKNGVSVDVFNLDTNHADAHGAMQVCCQCYGYAAKLGVDNVICRNTNVGDATCAGGSVEMFNTCMAEIESWATDSYTQAARDIKASTADFKIINTHYSPHHHMNPMRMKKWYDLTKDTGVHVWFNGHTHGFGHDISTWGTQWVAGGTPYGFMELSFSKDWLKVQFATFDKAWKFGGLKYPDTVTGGIQRGHCWYVPSGNATGPGKECKSSINYAIGAPLR</sequence>
<feature type="region of interest" description="Disordered" evidence="3">
    <location>
        <begin position="81"/>
        <end position="135"/>
    </location>
</feature>
<evidence type="ECO:0000256" key="4">
    <source>
        <dbReference type="SAM" id="Phobius"/>
    </source>
</evidence>
<keyword evidence="4" id="KW-1133">Transmembrane helix</keyword>
<dbReference type="Pfam" id="PF00149">
    <property type="entry name" value="Metallophos"/>
    <property type="match status" value="2"/>
</dbReference>
<evidence type="ECO:0000256" key="2">
    <source>
        <dbReference type="ARBA" id="ARBA00022801"/>
    </source>
</evidence>
<keyword evidence="4" id="KW-0812">Transmembrane</keyword>
<feature type="compositionally biased region" description="Low complexity" evidence="3">
    <location>
        <begin position="81"/>
        <end position="100"/>
    </location>
</feature>
<dbReference type="AlphaFoldDB" id="A0A418EEM7"/>
<dbReference type="Gene3D" id="3.60.21.10">
    <property type="match status" value="2"/>
</dbReference>
<gene>
    <name evidence="6" type="ORF">DYB37_007889</name>
</gene>
<dbReference type="InterPro" id="IPR004843">
    <property type="entry name" value="Calcineurin-like_PHP"/>
</dbReference>
<dbReference type="PANTHER" id="PTHR10161">
    <property type="entry name" value="TARTRATE-RESISTANT ACID PHOSPHATASE TYPE 5"/>
    <property type="match status" value="1"/>
</dbReference>
<protein>
    <recommendedName>
        <fullName evidence="5">Calcineurin-like phosphoesterase domain-containing protein</fullName>
    </recommendedName>
</protein>
<dbReference type="PANTHER" id="PTHR10161:SF14">
    <property type="entry name" value="TARTRATE-RESISTANT ACID PHOSPHATASE TYPE 5"/>
    <property type="match status" value="1"/>
</dbReference>
<name>A0A418EEM7_APHAT</name>
<dbReference type="SUPFAM" id="SSF56300">
    <property type="entry name" value="Metallo-dependent phosphatases"/>
    <property type="match status" value="2"/>
</dbReference>